<dbReference type="PANTHER" id="PTHR32438:SF5">
    <property type="entry name" value="4-ALPHA-GLUCANOTRANSFERASE DPE1, CHLOROPLASTIC_AMYLOPLASTIC"/>
    <property type="match status" value="1"/>
</dbReference>
<evidence type="ECO:0000256" key="3">
    <source>
        <dbReference type="ARBA" id="ARBA00012560"/>
    </source>
</evidence>
<dbReference type="PANTHER" id="PTHR32438">
    <property type="entry name" value="4-ALPHA-GLUCANOTRANSFERASE DPE1, CHLOROPLASTIC/AMYLOPLASTIC"/>
    <property type="match status" value="1"/>
</dbReference>
<dbReference type="EMBL" id="FQVI01000026">
    <property type="protein sequence ID" value="SHF40803.1"/>
    <property type="molecule type" value="Genomic_DNA"/>
</dbReference>
<comment type="similarity">
    <text evidence="2 10">Belongs to the disproportionating enzyme family.</text>
</comment>
<dbReference type="EC" id="2.4.1.25" evidence="3 10"/>
<dbReference type="SUPFAM" id="SSF51445">
    <property type="entry name" value="(Trans)glycosidases"/>
    <property type="match status" value="1"/>
</dbReference>
<name>A0A1M5BE19_9CLOT</name>
<dbReference type="OrthoDB" id="9811841at2"/>
<dbReference type="InterPro" id="IPR017853">
    <property type="entry name" value="GH"/>
</dbReference>
<keyword evidence="6 10" id="KW-0808">Transferase</keyword>
<dbReference type="NCBIfam" id="TIGR00217">
    <property type="entry name" value="malQ"/>
    <property type="match status" value="1"/>
</dbReference>
<evidence type="ECO:0000313" key="12">
    <source>
        <dbReference type="Proteomes" id="UP000184245"/>
    </source>
</evidence>
<evidence type="ECO:0000256" key="4">
    <source>
        <dbReference type="ARBA" id="ARBA00020295"/>
    </source>
</evidence>
<dbReference type="GO" id="GO:0004134">
    <property type="term" value="F:4-alpha-glucanotransferase activity"/>
    <property type="evidence" value="ECO:0007669"/>
    <property type="project" value="UniProtKB-EC"/>
</dbReference>
<protein>
    <recommendedName>
        <fullName evidence="4 10">4-alpha-glucanotransferase</fullName>
        <ecNumber evidence="3 10">2.4.1.25</ecNumber>
    </recommendedName>
    <alternativeName>
        <fullName evidence="8 10">Amylomaltase</fullName>
    </alternativeName>
    <alternativeName>
        <fullName evidence="9 10">Disproportionating enzyme</fullName>
    </alternativeName>
</protein>
<sequence>MKETGILLPVASLPSCTGVGELGAFAYEWIDMIAKAGAGIWQILPLNPLGYGNSPYQPYSSKAGDEIYISLEELRQEGLLTDIPPAGSWKDGQRIQYGKVRAYKDVILRNAFAAFQENEEFLEFARQDWVREYGVFRAFRRAEGDACWNIWPAELKAWPEDRKADIAPYEGEIRYQIFLQYVFYRQWMKLKQYANEKGVRIMGDVPFYVGVDSVDVWAQKENFLLDAEGKPSFIAGVPPDYFSADGQRWGNPIYDWSYMRENGYRFWTDRMAYNSRLFDIVRIDHFRAFDTFWKIPATCPTAIEGEWVEAPGYEVLDTLYREIPGISLVAEDLGELRPQVYTLKEHYHLKGMKILQFTIDTRGKYARDRFRDTENMIIYTGTHDNDTIRGWYQEQTPAGKRKIRRFLRKKGFKNRTPASRLIAYALSSPAEYAILPAADLLEYDSCARLNTPSTVGSPNWEWKLPDYQEMRQALKKWTPYFNRT</sequence>
<evidence type="ECO:0000256" key="2">
    <source>
        <dbReference type="ARBA" id="ARBA00005684"/>
    </source>
</evidence>
<evidence type="ECO:0000256" key="5">
    <source>
        <dbReference type="ARBA" id="ARBA00022676"/>
    </source>
</evidence>
<dbReference type="Pfam" id="PF02446">
    <property type="entry name" value="Glyco_hydro_77"/>
    <property type="match status" value="1"/>
</dbReference>
<reference evidence="11 12" key="1">
    <citation type="submission" date="2016-11" db="EMBL/GenBank/DDBJ databases">
        <authorList>
            <person name="Jaros S."/>
            <person name="Januszkiewicz K."/>
            <person name="Wedrychowicz H."/>
        </authorList>
    </citation>
    <scope>NUCLEOTIDE SEQUENCE [LARGE SCALE GENOMIC DNA]</scope>
    <source>
        <strain evidence="11 12">DSM 17459</strain>
    </source>
</reference>
<dbReference type="Proteomes" id="UP000184245">
    <property type="component" value="Unassembled WGS sequence"/>
</dbReference>
<dbReference type="GO" id="GO:0005975">
    <property type="term" value="P:carbohydrate metabolic process"/>
    <property type="evidence" value="ECO:0007669"/>
    <property type="project" value="InterPro"/>
</dbReference>
<dbReference type="NCBIfam" id="NF011080">
    <property type="entry name" value="PRK14508.1-3"/>
    <property type="match status" value="1"/>
</dbReference>
<comment type="catalytic activity">
    <reaction evidence="1 10">
        <text>Transfers a segment of a (1-&gt;4)-alpha-D-glucan to a new position in an acceptor, which may be glucose or a (1-&gt;4)-alpha-D-glucan.</text>
        <dbReference type="EC" id="2.4.1.25"/>
    </reaction>
</comment>
<evidence type="ECO:0000256" key="6">
    <source>
        <dbReference type="ARBA" id="ARBA00022679"/>
    </source>
</evidence>
<dbReference type="InterPro" id="IPR003385">
    <property type="entry name" value="Glyco_hydro_77"/>
</dbReference>
<evidence type="ECO:0000313" key="11">
    <source>
        <dbReference type="EMBL" id="SHF40803.1"/>
    </source>
</evidence>
<keyword evidence="7 10" id="KW-0119">Carbohydrate metabolism</keyword>
<dbReference type="RefSeq" id="WP_072854183.1">
    <property type="nucleotide sequence ID" value="NZ_FQVI01000026.1"/>
</dbReference>
<evidence type="ECO:0000256" key="10">
    <source>
        <dbReference type="RuleBase" id="RU361207"/>
    </source>
</evidence>
<evidence type="ECO:0000256" key="7">
    <source>
        <dbReference type="ARBA" id="ARBA00023277"/>
    </source>
</evidence>
<evidence type="ECO:0000256" key="9">
    <source>
        <dbReference type="ARBA" id="ARBA00031501"/>
    </source>
</evidence>
<dbReference type="STRING" id="1122155.SAMN02745158_03621"/>
<accession>A0A1M5BE19</accession>
<evidence type="ECO:0000256" key="1">
    <source>
        <dbReference type="ARBA" id="ARBA00000439"/>
    </source>
</evidence>
<proteinExistence type="inferred from homology"/>
<gene>
    <name evidence="11" type="ORF">SAMN02745158_03621</name>
</gene>
<dbReference type="AlphaFoldDB" id="A0A1M5BE19"/>
<evidence type="ECO:0000256" key="8">
    <source>
        <dbReference type="ARBA" id="ARBA00031423"/>
    </source>
</evidence>
<keyword evidence="5 10" id="KW-0328">Glycosyltransferase</keyword>
<dbReference type="Gene3D" id="3.20.20.80">
    <property type="entry name" value="Glycosidases"/>
    <property type="match status" value="1"/>
</dbReference>
<keyword evidence="12" id="KW-1185">Reference proteome</keyword>
<organism evidence="11 12">
    <name type="scientific">Lactonifactor longoviformis DSM 17459</name>
    <dbReference type="NCBI Taxonomy" id="1122155"/>
    <lineage>
        <taxon>Bacteria</taxon>
        <taxon>Bacillati</taxon>
        <taxon>Bacillota</taxon>
        <taxon>Clostridia</taxon>
        <taxon>Eubacteriales</taxon>
        <taxon>Clostridiaceae</taxon>
        <taxon>Lactonifactor</taxon>
    </lineage>
</organism>